<dbReference type="InParanoid" id="A8NVN0"/>
<dbReference type="EMBL" id="AACS02000004">
    <property type="protein sequence ID" value="EAU85100.2"/>
    <property type="molecule type" value="Genomic_DNA"/>
</dbReference>
<dbReference type="eggNOG" id="KOG3069">
    <property type="taxonomic scope" value="Eukaryota"/>
</dbReference>
<dbReference type="OMA" id="ESRSAYC"/>
<dbReference type="Pfam" id="PF00293">
    <property type="entry name" value="NUDIX"/>
    <property type="match status" value="1"/>
</dbReference>
<organism evidence="2 3">
    <name type="scientific">Coprinopsis cinerea (strain Okayama-7 / 130 / ATCC MYA-4618 / FGSC 9003)</name>
    <name type="common">Inky cap fungus</name>
    <name type="synonym">Hormographiella aspergillata</name>
    <dbReference type="NCBI Taxonomy" id="240176"/>
    <lineage>
        <taxon>Eukaryota</taxon>
        <taxon>Fungi</taxon>
        <taxon>Dikarya</taxon>
        <taxon>Basidiomycota</taxon>
        <taxon>Agaricomycotina</taxon>
        <taxon>Agaricomycetes</taxon>
        <taxon>Agaricomycetidae</taxon>
        <taxon>Agaricales</taxon>
        <taxon>Agaricineae</taxon>
        <taxon>Psathyrellaceae</taxon>
        <taxon>Coprinopsis</taxon>
    </lineage>
</organism>
<reference evidence="2 3" key="1">
    <citation type="journal article" date="2010" name="Proc. Natl. Acad. Sci. U.S.A.">
        <title>Insights into evolution of multicellular fungi from the assembled chromosomes of the mushroom Coprinopsis cinerea (Coprinus cinereus).</title>
        <authorList>
            <person name="Stajich J.E."/>
            <person name="Wilke S.K."/>
            <person name="Ahren D."/>
            <person name="Au C.H."/>
            <person name="Birren B.W."/>
            <person name="Borodovsky M."/>
            <person name="Burns C."/>
            <person name="Canback B."/>
            <person name="Casselton L.A."/>
            <person name="Cheng C.K."/>
            <person name="Deng J."/>
            <person name="Dietrich F.S."/>
            <person name="Fargo D.C."/>
            <person name="Farman M.L."/>
            <person name="Gathman A.C."/>
            <person name="Goldberg J."/>
            <person name="Guigo R."/>
            <person name="Hoegger P.J."/>
            <person name="Hooker J.B."/>
            <person name="Huggins A."/>
            <person name="James T.Y."/>
            <person name="Kamada T."/>
            <person name="Kilaru S."/>
            <person name="Kodira C."/>
            <person name="Kues U."/>
            <person name="Kupfer D."/>
            <person name="Kwan H.S."/>
            <person name="Lomsadze A."/>
            <person name="Li W."/>
            <person name="Lilly W.W."/>
            <person name="Ma L.J."/>
            <person name="Mackey A.J."/>
            <person name="Manning G."/>
            <person name="Martin F."/>
            <person name="Muraguchi H."/>
            <person name="Natvig D.O."/>
            <person name="Palmerini H."/>
            <person name="Ramesh M.A."/>
            <person name="Rehmeyer C.J."/>
            <person name="Roe B.A."/>
            <person name="Shenoy N."/>
            <person name="Stanke M."/>
            <person name="Ter-Hovhannisyan V."/>
            <person name="Tunlid A."/>
            <person name="Velagapudi R."/>
            <person name="Vision T.J."/>
            <person name="Zeng Q."/>
            <person name="Zolan M.E."/>
            <person name="Pukkila P.J."/>
        </authorList>
    </citation>
    <scope>NUCLEOTIDE SEQUENCE [LARGE SCALE GENOMIC DNA]</scope>
    <source>
        <strain evidence="3">Okayama-7 / 130 / ATCC MYA-4618 / FGSC 9003</strain>
    </source>
</reference>
<dbReference type="GO" id="GO:0015938">
    <property type="term" value="P:coenzyme A catabolic process"/>
    <property type="evidence" value="ECO:0007669"/>
    <property type="project" value="TreeGrafter"/>
</dbReference>
<keyword evidence="2" id="KW-0378">Hydrolase</keyword>
<dbReference type="KEGG" id="cci:CC1G_08073"/>
<dbReference type="VEuPathDB" id="FungiDB:CC1G_08073"/>
<dbReference type="CDD" id="cd03426">
    <property type="entry name" value="NUDIX_CoAse_Nudt7"/>
    <property type="match status" value="1"/>
</dbReference>
<proteinExistence type="predicted"/>
<dbReference type="PANTHER" id="PTHR12992">
    <property type="entry name" value="NUDIX HYDROLASE"/>
    <property type="match status" value="1"/>
</dbReference>
<feature type="domain" description="Nudix hydrolase" evidence="1">
    <location>
        <begin position="62"/>
        <end position="202"/>
    </location>
</feature>
<evidence type="ECO:0000313" key="2">
    <source>
        <dbReference type="EMBL" id="EAU85100.2"/>
    </source>
</evidence>
<dbReference type="InterPro" id="IPR015797">
    <property type="entry name" value="NUDIX_hydrolase-like_dom_sf"/>
</dbReference>
<name>A8NVN0_COPC7</name>
<dbReference type="Gene3D" id="3.90.79.10">
    <property type="entry name" value="Nucleoside Triphosphate Pyrophosphohydrolase"/>
    <property type="match status" value="1"/>
</dbReference>
<dbReference type="AlphaFoldDB" id="A8NVN0"/>
<dbReference type="RefSeq" id="XP_001836688.2">
    <property type="nucleotide sequence ID" value="XM_001836636.2"/>
</dbReference>
<dbReference type="InterPro" id="IPR045121">
    <property type="entry name" value="CoAse"/>
</dbReference>
<protein>
    <submittedName>
        <fullName evidence="2">NUDIX hydrolase</fullName>
    </submittedName>
</protein>
<comment type="caution">
    <text evidence="2">The sequence shown here is derived from an EMBL/GenBank/DDBJ whole genome shotgun (WGS) entry which is preliminary data.</text>
</comment>
<dbReference type="PROSITE" id="PS51462">
    <property type="entry name" value="NUDIX"/>
    <property type="match status" value="1"/>
</dbReference>
<gene>
    <name evidence="2" type="ORF">CC1G_08073</name>
</gene>
<dbReference type="SUPFAM" id="SSF55811">
    <property type="entry name" value="Nudix"/>
    <property type="match status" value="1"/>
</dbReference>
<dbReference type="STRING" id="240176.A8NVN0"/>
<accession>A8NVN0</accession>
<dbReference type="GeneID" id="6013239"/>
<dbReference type="InterPro" id="IPR000086">
    <property type="entry name" value="NUDIX_hydrolase_dom"/>
</dbReference>
<dbReference type="Proteomes" id="UP000001861">
    <property type="component" value="Unassembled WGS sequence"/>
</dbReference>
<dbReference type="GO" id="GO:0010945">
    <property type="term" value="F:coenzyme A diphosphatase activity"/>
    <property type="evidence" value="ECO:0007669"/>
    <property type="project" value="InterPro"/>
</dbReference>
<evidence type="ECO:0000313" key="3">
    <source>
        <dbReference type="Proteomes" id="UP000001861"/>
    </source>
</evidence>
<sequence>MFDPTARPAPSLTANQVDQLADAINLSEESRGCVKRLIEFVEKDGEANAKAYNRVLQSKPTSKLAAVLVLLYEERGRLRVLLTTRSKSLRTHAGQTALPGGRVDLEDRDWVDTALREAKEEVSLPSPTECGHVHILGVLHPFLSLHRLLVVPVVALLTDTSVLKNLRASEKEVACIFSHPLEAILDPAISAEERLVDVGSEDWPYETEFYNTSDSVVTMLGDTSYRMHRFRTSASPIKGLTSDILSTVYERYASDQIRSFVGIVDAVRAFEEKLAASAER</sequence>
<dbReference type="HOGENOM" id="CLU_040940_2_2_1"/>
<keyword evidence="3" id="KW-1185">Reference proteome</keyword>
<dbReference type="PANTHER" id="PTHR12992:SF45">
    <property type="entry name" value="NUDIX HYDROLASE DOMAIN-CONTAINING PROTEIN"/>
    <property type="match status" value="1"/>
</dbReference>
<evidence type="ECO:0000259" key="1">
    <source>
        <dbReference type="PROSITE" id="PS51462"/>
    </source>
</evidence>
<dbReference type="OrthoDB" id="10260614at2759"/>